<accession>A0A3R9S5Z2</accession>
<feature type="chain" id="PRO_5044396889" description="Secreted protein" evidence="1">
    <location>
        <begin position="24"/>
        <end position="126"/>
    </location>
</feature>
<dbReference type="AlphaFoldDB" id="A0A3R9S5Z2"/>
<protein>
    <recommendedName>
        <fullName evidence="4">Secreted protein</fullName>
    </recommendedName>
</protein>
<evidence type="ECO:0000313" key="2">
    <source>
        <dbReference type="EMBL" id="RSO61952.1"/>
    </source>
</evidence>
<dbReference type="EMBL" id="RFEW01000003">
    <property type="protein sequence ID" value="RSO61952.1"/>
    <property type="molecule type" value="Genomic_DNA"/>
</dbReference>
<evidence type="ECO:0000313" key="3">
    <source>
        <dbReference type="Proteomes" id="UP000271320"/>
    </source>
</evidence>
<reference evidence="2 3" key="1">
    <citation type="submission" date="2018-10" db="EMBL/GenBank/DDBJ databases">
        <title>GWAS and RNA-Seq identify cryptic mechanisms of antimicrobial resistance in Acinetobacter baumannii.</title>
        <authorList>
            <person name="Sahl J.W."/>
        </authorList>
    </citation>
    <scope>NUCLEOTIDE SEQUENCE [LARGE SCALE GENOMIC DNA]</scope>
    <source>
        <strain evidence="2 3">TG41884</strain>
    </source>
</reference>
<evidence type="ECO:0008006" key="4">
    <source>
        <dbReference type="Google" id="ProtNLM"/>
    </source>
</evidence>
<name>A0A3R9S5Z2_ACIPI</name>
<organism evidence="2 3">
    <name type="scientific">Acinetobacter pittii</name>
    <name type="common">Acinetobacter genomosp. 3</name>
    <dbReference type="NCBI Taxonomy" id="48296"/>
    <lineage>
        <taxon>Bacteria</taxon>
        <taxon>Pseudomonadati</taxon>
        <taxon>Pseudomonadota</taxon>
        <taxon>Gammaproteobacteria</taxon>
        <taxon>Moraxellales</taxon>
        <taxon>Moraxellaceae</taxon>
        <taxon>Acinetobacter</taxon>
        <taxon>Acinetobacter calcoaceticus/baumannii complex</taxon>
    </lineage>
</organism>
<keyword evidence="1" id="KW-0732">Signal</keyword>
<comment type="caution">
    <text evidence="2">The sequence shown here is derived from an EMBL/GenBank/DDBJ whole genome shotgun (WGS) entry which is preliminary data.</text>
</comment>
<gene>
    <name evidence="2" type="ORF">EA752_06375</name>
</gene>
<proteinExistence type="predicted"/>
<dbReference type="RefSeq" id="WP_017387607.1">
    <property type="nucleotide sequence ID" value="NZ_BKDB01000016.1"/>
</dbReference>
<dbReference type="Proteomes" id="UP000271320">
    <property type="component" value="Unassembled WGS sequence"/>
</dbReference>
<evidence type="ECO:0000256" key="1">
    <source>
        <dbReference type="SAM" id="SignalP"/>
    </source>
</evidence>
<feature type="signal peptide" evidence="1">
    <location>
        <begin position="1"/>
        <end position="23"/>
    </location>
</feature>
<sequence length="126" mass="14624">MVKKIIFFLISFISFSFSSVTLAEPLEEVSEKYANCLMGQVGPQIKMNKDENDIVEDAFYKCRQEEKEWMGVTDIKKLAGDGYKNISEEQLKLISELQSDIVKKMKINMTEEMLKVIREERKVSTQ</sequence>